<proteinExistence type="predicted"/>
<evidence type="ECO:0000313" key="1">
    <source>
        <dbReference type="EMBL" id="JAD15949.1"/>
    </source>
</evidence>
<dbReference type="EMBL" id="GBRH01281946">
    <property type="protein sequence ID" value="JAD15949.1"/>
    <property type="molecule type" value="Transcribed_RNA"/>
</dbReference>
<organism evidence="1">
    <name type="scientific">Arundo donax</name>
    <name type="common">Giant reed</name>
    <name type="synonym">Donax arundinaceus</name>
    <dbReference type="NCBI Taxonomy" id="35708"/>
    <lineage>
        <taxon>Eukaryota</taxon>
        <taxon>Viridiplantae</taxon>
        <taxon>Streptophyta</taxon>
        <taxon>Embryophyta</taxon>
        <taxon>Tracheophyta</taxon>
        <taxon>Spermatophyta</taxon>
        <taxon>Magnoliopsida</taxon>
        <taxon>Liliopsida</taxon>
        <taxon>Poales</taxon>
        <taxon>Poaceae</taxon>
        <taxon>PACMAD clade</taxon>
        <taxon>Arundinoideae</taxon>
        <taxon>Arundineae</taxon>
        <taxon>Arundo</taxon>
    </lineage>
</organism>
<reference evidence="1" key="2">
    <citation type="journal article" date="2015" name="Data Brief">
        <title>Shoot transcriptome of the giant reed, Arundo donax.</title>
        <authorList>
            <person name="Barrero R.A."/>
            <person name="Guerrero F.D."/>
            <person name="Moolhuijzen P."/>
            <person name="Goolsby J.A."/>
            <person name="Tidwell J."/>
            <person name="Bellgard S.E."/>
            <person name="Bellgard M.I."/>
        </authorList>
    </citation>
    <scope>NUCLEOTIDE SEQUENCE</scope>
    <source>
        <tissue evidence="1">Shoot tissue taken approximately 20 cm above the soil surface</tissue>
    </source>
</reference>
<accession>A0A0A8XQ25</accession>
<reference evidence="1" key="1">
    <citation type="submission" date="2014-09" db="EMBL/GenBank/DDBJ databases">
        <authorList>
            <person name="Magalhaes I.L.F."/>
            <person name="Oliveira U."/>
            <person name="Santos F.R."/>
            <person name="Vidigal T.H.D.A."/>
            <person name="Brescovit A.D."/>
            <person name="Santos A.J."/>
        </authorList>
    </citation>
    <scope>NUCLEOTIDE SEQUENCE</scope>
    <source>
        <tissue evidence="1">Shoot tissue taken approximately 20 cm above the soil surface</tissue>
    </source>
</reference>
<protein>
    <submittedName>
        <fullName evidence="1">Uncharacterized protein</fullName>
    </submittedName>
</protein>
<sequence>MRKHVHQCSQDCAGPVQLPQNLQTFDSSCEITYSHGTSPTSIQSPSPSS</sequence>
<name>A0A0A8XQ25_ARUDO</name>
<dbReference type="AlphaFoldDB" id="A0A0A8XQ25"/>